<dbReference type="AlphaFoldDB" id="A0AA39FYF8"/>
<dbReference type="PANTHER" id="PTHR11012">
    <property type="entry name" value="PROTEIN KINASE-LIKE DOMAIN-CONTAINING"/>
    <property type="match status" value="1"/>
</dbReference>
<protein>
    <recommendedName>
        <fullName evidence="2">CHK kinase-like domain-containing protein</fullName>
    </recommendedName>
</protein>
<sequence length="416" mass="48645">MANSIVEINKDELNVWLKSNIIDKLAKNLDQPYENITWEVSSPENCFYLSSVVFLKVNIEGKKILNSDECQDKCIYLVMKRPGILMASQTLLPIASLFHNEILFYKFISHNNSEFPRCYYYSEDKNNLNNMVIVMENIGIKGYELCFKSYDIPFEYVISAMKTIGKFHAMSYAMKKHKPESFFKIIEDIEESRYFPGDDFSKYINLIALRPVEWLRKQNYDKVFVDSMENYMSNAFTNVMIDAITPIEPLATLCHGDFTRNNIFYHKTENKLESMLIDFAMLRYSSPAIDISTFLYLNCSNADRSQRFNEIFEAYHKSLIENLREEGIDDLEEYSYEKILKNYKRRAMYGFIIALFFLPILRGYTTFSLEDTVNFDYVKAARSTKKAGGDDLSKEFSEILLELRDNGCLHHVCDSL</sequence>
<keyword evidence="1" id="KW-0472">Membrane</keyword>
<dbReference type="InterPro" id="IPR004119">
    <property type="entry name" value="EcKL"/>
</dbReference>
<accession>A0AA39FYF8</accession>
<evidence type="ECO:0000256" key="1">
    <source>
        <dbReference type="SAM" id="Phobius"/>
    </source>
</evidence>
<comment type="caution">
    <text evidence="3">The sequence shown here is derived from an EMBL/GenBank/DDBJ whole genome shotgun (WGS) entry which is preliminary data.</text>
</comment>
<feature type="domain" description="CHK kinase-like" evidence="2">
    <location>
        <begin position="133"/>
        <end position="325"/>
    </location>
</feature>
<reference evidence="3" key="1">
    <citation type="journal article" date="2023" name="bioRxiv">
        <title>Scaffold-level genome assemblies of two parasitoid biocontrol wasps reveal the parthenogenesis mechanism and an associated novel virus.</title>
        <authorList>
            <person name="Inwood S."/>
            <person name="Skelly J."/>
            <person name="Guhlin J."/>
            <person name="Harrop T."/>
            <person name="Goldson S."/>
            <person name="Dearden P."/>
        </authorList>
    </citation>
    <scope>NUCLEOTIDE SEQUENCE</scope>
    <source>
        <strain evidence="3">Irish</strain>
        <tissue evidence="3">Whole body</tissue>
    </source>
</reference>
<evidence type="ECO:0000259" key="2">
    <source>
        <dbReference type="SMART" id="SM00587"/>
    </source>
</evidence>
<reference evidence="3" key="2">
    <citation type="submission" date="2023-03" db="EMBL/GenBank/DDBJ databases">
        <authorList>
            <person name="Inwood S.N."/>
            <person name="Skelly J.G."/>
            <person name="Guhlin J."/>
            <person name="Harrop T.W.R."/>
            <person name="Goldson S.G."/>
            <person name="Dearden P.K."/>
        </authorList>
    </citation>
    <scope>NUCLEOTIDE SEQUENCE</scope>
    <source>
        <strain evidence="3">Irish</strain>
        <tissue evidence="3">Whole body</tissue>
    </source>
</reference>
<gene>
    <name evidence="3" type="ORF">PV328_002131</name>
</gene>
<dbReference type="SUPFAM" id="SSF56112">
    <property type="entry name" value="Protein kinase-like (PK-like)"/>
    <property type="match status" value="1"/>
</dbReference>
<dbReference type="PANTHER" id="PTHR11012:SF8">
    <property type="entry name" value="JUVENILE HORMONE-INDUCIBLE PROTEIN 26"/>
    <property type="match status" value="1"/>
</dbReference>
<keyword evidence="1" id="KW-1133">Transmembrane helix</keyword>
<keyword evidence="4" id="KW-1185">Reference proteome</keyword>
<evidence type="ECO:0000313" key="3">
    <source>
        <dbReference type="EMBL" id="KAK0178154.1"/>
    </source>
</evidence>
<dbReference type="EMBL" id="JAQQBS010000001">
    <property type="protein sequence ID" value="KAK0178154.1"/>
    <property type="molecule type" value="Genomic_DNA"/>
</dbReference>
<dbReference type="Proteomes" id="UP001168990">
    <property type="component" value="Unassembled WGS sequence"/>
</dbReference>
<dbReference type="Gene3D" id="3.90.1200.10">
    <property type="match status" value="1"/>
</dbReference>
<keyword evidence="1" id="KW-0812">Transmembrane</keyword>
<organism evidence="3 4">
    <name type="scientific">Microctonus aethiopoides</name>
    <dbReference type="NCBI Taxonomy" id="144406"/>
    <lineage>
        <taxon>Eukaryota</taxon>
        <taxon>Metazoa</taxon>
        <taxon>Ecdysozoa</taxon>
        <taxon>Arthropoda</taxon>
        <taxon>Hexapoda</taxon>
        <taxon>Insecta</taxon>
        <taxon>Pterygota</taxon>
        <taxon>Neoptera</taxon>
        <taxon>Endopterygota</taxon>
        <taxon>Hymenoptera</taxon>
        <taxon>Apocrita</taxon>
        <taxon>Ichneumonoidea</taxon>
        <taxon>Braconidae</taxon>
        <taxon>Euphorinae</taxon>
        <taxon>Microctonus</taxon>
    </lineage>
</organism>
<proteinExistence type="predicted"/>
<dbReference type="InterPro" id="IPR015897">
    <property type="entry name" value="CHK_kinase-like"/>
</dbReference>
<feature type="transmembrane region" description="Helical" evidence="1">
    <location>
        <begin position="347"/>
        <end position="365"/>
    </location>
</feature>
<name>A0AA39FYF8_9HYME</name>
<dbReference type="Pfam" id="PF02958">
    <property type="entry name" value="EcKL"/>
    <property type="match status" value="1"/>
</dbReference>
<evidence type="ECO:0000313" key="4">
    <source>
        <dbReference type="Proteomes" id="UP001168990"/>
    </source>
</evidence>
<dbReference type="SMART" id="SM00587">
    <property type="entry name" value="CHK"/>
    <property type="match status" value="1"/>
</dbReference>
<dbReference type="InterPro" id="IPR011009">
    <property type="entry name" value="Kinase-like_dom_sf"/>
</dbReference>